<reference evidence="3 4" key="1">
    <citation type="submission" date="2024-03" db="EMBL/GenBank/DDBJ databases">
        <title>Human intestinal bacterial collection.</title>
        <authorList>
            <person name="Pauvert C."/>
            <person name="Hitch T.C.A."/>
            <person name="Clavel T."/>
        </authorList>
    </citation>
    <scope>NUCLEOTIDE SEQUENCE [LARGE SCALE GENOMIC DNA]</scope>
    <source>
        <strain evidence="3 4">CLA-JM-H11</strain>
    </source>
</reference>
<keyword evidence="4" id="KW-1185">Reference proteome</keyword>
<dbReference type="RefSeq" id="WP_349215235.1">
    <property type="nucleotide sequence ID" value="NZ_JBBMFA010000069.1"/>
</dbReference>
<dbReference type="Pfam" id="PF04977">
    <property type="entry name" value="DivIC"/>
    <property type="match status" value="1"/>
</dbReference>
<dbReference type="InterPro" id="IPR007060">
    <property type="entry name" value="FtsL/DivIC"/>
</dbReference>
<gene>
    <name evidence="3" type="ORF">WMO24_05050</name>
</gene>
<evidence type="ECO:0000313" key="4">
    <source>
        <dbReference type="Proteomes" id="UP001477672"/>
    </source>
</evidence>
<evidence type="ECO:0000256" key="1">
    <source>
        <dbReference type="SAM" id="Coils"/>
    </source>
</evidence>
<proteinExistence type="predicted"/>
<feature type="coiled-coil region" evidence="1">
    <location>
        <begin position="39"/>
        <end position="73"/>
    </location>
</feature>
<feature type="transmembrane region" description="Helical" evidence="2">
    <location>
        <begin position="12"/>
        <end position="35"/>
    </location>
</feature>
<keyword evidence="2" id="KW-1133">Transmembrane helix</keyword>
<evidence type="ECO:0000256" key="2">
    <source>
        <dbReference type="SAM" id="Phobius"/>
    </source>
</evidence>
<sequence>MQRTAKKKKKKFSAWAIRLGLVCVCVYLGVSLISVQMEIIAKRQQLDNVNQQVSAQQAENEELQRTLDTDDEAAYMERLARTKLGYALPNERVFIDMSGN</sequence>
<comment type="caution">
    <text evidence="3">The sequence shown here is derived from an EMBL/GenBank/DDBJ whole genome shotgun (WGS) entry which is preliminary data.</text>
</comment>
<protein>
    <submittedName>
        <fullName evidence="3">Septum formation initiator family protein</fullName>
    </submittedName>
</protein>
<organism evidence="3 4">
    <name type="scientific">Ruthenibacterium intestinale</name>
    <dbReference type="NCBI Taxonomy" id="3133163"/>
    <lineage>
        <taxon>Bacteria</taxon>
        <taxon>Bacillati</taxon>
        <taxon>Bacillota</taxon>
        <taxon>Clostridia</taxon>
        <taxon>Eubacteriales</taxon>
        <taxon>Oscillospiraceae</taxon>
        <taxon>Ruthenibacterium</taxon>
    </lineage>
</organism>
<dbReference type="Proteomes" id="UP001477672">
    <property type="component" value="Unassembled WGS sequence"/>
</dbReference>
<keyword evidence="2" id="KW-0812">Transmembrane</keyword>
<evidence type="ECO:0000313" key="3">
    <source>
        <dbReference type="EMBL" id="MEQ2519800.1"/>
    </source>
</evidence>
<name>A0ABV1GD95_9FIRM</name>
<keyword evidence="1" id="KW-0175">Coiled coil</keyword>
<dbReference type="EMBL" id="JBBMFA010000069">
    <property type="protein sequence ID" value="MEQ2519800.1"/>
    <property type="molecule type" value="Genomic_DNA"/>
</dbReference>
<accession>A0ABV1GD95</accession>
<keyword evidence="2" id="KW-0472">Membrane</keyword>